<keyword evidence="3" id="KW-1185">Reference proteome</keyword>
<dbReference type="PANTHER" id="PTHR13124:SF12">
    <property type="entry name" value="LARGE RIBOSOMAL SUBUNIT PROTEIN ML46"/>
    <property type="match status" value="1"/>
</dbReference>
<name>A0A7G2CL39_9TRYP</name>
<gene>
    <name evidence="2" type="ORF">ADEAN_000765400</name>
</gene>
<keyword evidence="2" id="KW-0687">Ribonucleoprotein</keyword>
<dbReference type="Proteomes" id="UP000515908">
    <property type="component" value="Chromosome 16"/>
</dbReference>
<dbReference type="VEuPathDB" id="TriTrypDB:ADEAN_000765400"/>
<reference evidence="2 3" key="1">
    <citation type="submission" date="2020-08" db="EMBL/GenBank/DDBJ databases">
        <authorList>
            <person name="Newling K."/>
            <person name="Davey J."/>
            <person name="Forrester S."/>
        </authorList>
    </citation>
    <scope>NUCLEOTIDE SEQUENCE [LARGE SCALE GENOMIC DNA]</scope>
    <source>
        <strain evidence="3">Crithidia deanei Carvalho (ATCC PRA-265)</strain>
    </source>
</reference>
<accession>A0A7G2CL39</accession>
<evidence type="ECO:0000313" key="3">
    <source>
        <dbReference type="Proteomes" id="UP000515908"/>
    </source>
</evidence>
<evidence type="ECO:0000259" key="1">
    <source>
        <dbReference type="Pfam" id="PF11788"/>
    </source>
</evidence>
<dbReference type="GO" id="GO:0003735">
    <property type="term" value="F:structural constituent of ribosome"/>
    <property type="evidence" value="ECO:0007669"/>
    <property type="project" value="InterPro"/>
</dbReference>
<dbReference type="Pfam" id="PF11788">
    <property type="entry name" value="MRP-L46"/>
    <property type="match status" value="1"/>
</dbReference>
<organism evidence="2 3">
    <name type="scientific">Angomonas deanei</name>
    <dbReference type="NCBI Taxonomy" id="59799"/>
    <lineage>
        <taxon>Eukaryota</taxon>
        <taxon>Discoba</taxon>
        <taxon>Euglenozoa</taxon>
        <taxon>Kinetoplastea</taxon>
        <taxon>Metakinetoplastina</taxon>
        <taxon>Trypanosomatida</taxon>
        <taxon>Trypanosomatidae</taxon>
        <taxon>Strigomonadinae</taxon>
        <taxon>Angomonas</taxon>
    </lineage>
</organism>
<proteinExistence type="predicted"/>
<dbReference type="PANTHER" id="PTHR13124">
    <property type="entry name" value="39S RIBOSOMAL PROTEIN L46, MITOCHONDRIAL PRECURSOR-RELATED"/>
    <property type="match status" value="1"/>
</dbReference>
<dbReference type="EMBL" id="LR877160">
    <property type="protein sequence ID" value="CAD2220139.1"/>
    <property type="molecule type" value="Genomic_DNA"/>
</dbReference>
<evidence type="ECO:0000313" key="2">
    <source>
        <dbReference type="EMBL" id="CAD2220139.1"/>
    </source>
</evidence>
<dbReference type="InterPro" id="IPR021757">
    <property type="entry name" value="Ribosomal_mL46_N"/>
</dbReference>
<dbReference type="GO" id="GO:0005762">
    <property type="term" value="C:mitochondrial large ribosomal subunit"/>
    <property type="evidence" value="ECO:0007669"/>
    <property type="project" value="TreeGrafter"/>
</dbReference>
<protein>
    <submittedName>
        <fullName evidence="2">39S mitochondrial ribosomal protein L46, putative</fullName>
    </submittedName>
</protein>
<dbReference type="InterPro" id="IPR040008">
    <property type="entry name" value="Ribosomal_mL46"/>
</dbReference>
<dbReference type="AlphaFoldDB" id="A0A7G2CL39"/>
<feature type="domain" description="Large ribosomal subunit protein mL46 N-terminal" evidence="1">
    <location>
        <begin position="41"/>
        <end position="138"/>
    </location>
</feature>
<dbReference type="Gene3D" id="3.90.79.10">
    <property type="entry name" value="Nucleoside Triphosphate Pyrophosphohydrolase"/>
    <property type="match status" value="1"/>
</dbReference>
<sequence length="265" mass="30443">MHARFGAYPKALTMSTRAFRSQHRTPILPQLKVEEPTTVERLYVGYVLQRGQIVKHNPHPLETEFAYLLEREHQRYSRHEASESATQFLAARGQTMDLLNRSDVNQIKANFFGLEIYQDAMKVALQRYKPEDRVTPADKWNPAALAEDEPPVRHTLHRKLEDYLYLIVRGEKSGRWMVPYTARKEGESLRMTCDRAISVHHGEGIDSYTWSNAPQATIPFTDEQGQAARLFLYVSTYLSGRPNFDTTEPKIERPRVGVTEGVVAV</sequence>
<keyword evidence="2" id="KW-0689">Ribosomal protein</keyword>